<gene>
    <name evidence="2" type="ORF">EVAR_78393_1</name>
</gene>
<keyword evidence="3" id="KW-1185">Reference proteome</keyword>
<feature type="compositionally biased region" description="Basic and acidic residues" evidence="1">
    <location>
        <begin position="126"/>
        <end position="144"/>
    </location>
</feature>
<protein>
    <submittedName>
        <fullName evidence="2">Uncharacterized protein</fullName>
    </submittedName>
</protein>
<accession>A0A4C1T3H9</accession>
<dbReference type="Proteomes" id="UP000299102">
    <property type="component" value="Unassembled WGS sequence"/>
</dbReference>
<reference evidence="2 3" key="1">
    <citation type="journal article" date="2019" name="Commun. Biol.">
        <title>The bagworm genome reveals a unique fibroin gene that provides high tensile strength.</title>
        <authorList>
            <person name="Kono N."/>
            <person name="Nakamura H."/>
            <person name="Ohtoshi R."/>
            <person name="Tomita M."/>
            <person name="Numata K."/>
            <person name="Arakawa K."/>
        </authorList>
    </citation>
    <scope>NUCLEOTIDE SEQUENCE [LARGE SCALE GENOMIC DNA]</scope>
</reference>
<feature type="region of interest" description="Disordered" evidence="1">
    <location>
        <begin position="96"/>
        <end position="158"/>
    </location>
</feature>
<dbReference type="EMBL" id="BGZK01000033">
    <property type="protein sequence ID" value="GBP09059.1"/>
    <property type="molecule type" value="Genomic_DNA"/>
</dbReference>
<organism evidence="2 3">
    <name type="scientific">Eumeta variegata</name>
    <name type="common">Bagworm moth</name>
    <name type="synonym">Eumeta japonica</name>
    <dbReference type="NCBI Taxonomy" id="151549"/>
    <lineage>
        <taxon>Eukaryota</taxon>
        <taxon>Metazoa</taxon>
        <taxon>Ecdysozoa</taxon>
        <taxon>Arthropoda</taxon>
        <taxon>Hexapoda</taxon>
        <taxon>Insecta</taxon>
        <taxon>Pterygota</taxon>
        <taxon>Neoptera</taxon>
        <taxon>Endopterygota</taxon>
        <taxon>Lepidoptera</taxon>
        <taxon>Glossata</taxon>
        <taxon>Ditrysia</taxon>
        <taxon>Tineoidea</taxon>
        <taxon>Psychidae</taxon>
        <taxon>Oiketicinae</taxon>
        <taxon>Eumeta</taxon>
    </lineage>
</organism>
<dbReference type="OrthoDB" id="7474798at2759"/>
<sequence>MKRKPSIRDLEQKLKAALLELKTYREMCDCLVGERDYQETEIRSVIIMNTKLKGELAELDVKCNDPSDQRDRLQGLGNETDRSVRAITASEVLQEELQNSRTRTHKLQHQLELSRKSGLHGLHPGNKTDDRCSPRRARPPEPRSGRVSSPHAAPADGQRVIMYNDEFGRSTGLQAHRLLYNN</sequence>
<name>A0A4C1T3H9_EUMVA</name>
<evidence type="ECO:0000313" key="2">
    <source>
        <dbReference type="EMBL" id="GBP09059.1"/>
    </source>
</evidence>
<proteinExistence type="predicted"/>
<comment type="caution">
    <text evidence="2">The sequence shown here is derived from an EMBL/GenBank/DDBJ whole genome shotgun (WGS) entry which is preliminary data.</text>
</comment>
<evidence type="ECO:0000313" key="3">
    <source>
        <dbReference type="Proteomes" id="UP000299102"/>
    </source>
</evidence>
<evidence type="ECO:0000256" key="1">
    <source>
        <dbReference type="SAM" id="MobiDB-lite"/>
    </source>
</evidence>
<dbReference type="AlphaFoldDB" id="A0A4C1T3H9"/>